<dbReference type="InterPro" id="IPR027417">
    <property type="entry name" value="P-loop_NTPase"/>
</dbReference>
<evidence type="ECO:0000256" key="2">
    <source>
        <dbReference type="ARBA" id="ARBA00022448"/>
    </source>
</evidence>
<dbReference type="EMBL" id="JAMQYH010000058">
    <property type="protein sequence ID" value="KAJ1683981.1"/>
    <property type="molecule type" value="Genomic_DNA"/>
</dbReference>
<keyword evidence="8" id="KW-1185">Reference proteome</keyword>
<evidence type="ECO:0000259" key="6">
    <source>
        <dbReference type="PROSITE" id="PS50893"/>
    </source>
</evidence>
<feature type="region of interest" description="Disordered" evidence="5">
    <location>
        <begin position="193"/>
        <end position="224"/>
    </location>
</feature>
<protein>
    <recommendedName>
        <fullName evidence="6">ABC transporter domain-containing protein</fullName>
    </recommendedName>
</protein>
<dbReference type="PANTHER" id="PTHR43776">
    <property type="entry name" value="TRANSPORT ATP-BINDING PROTEIN"/>
    <property type="match status" value="1"/>
</dbReference>
<dbReference type="Pfam" id="PF00005">
    <property type="entry name" value="ABC_tran"/>
    <property type="match status" value="1"/>
</dbReference>
<keyword evidence="2" id="KW-0813">Transport</keyword>
<sequence>MPRSLDTAVAIRADDLSLARGGVRVIDGVTFTLAAAHSLVIMGPTGSGKTSLASALAGRPDEGLAVVGGDARVHGISARHPGRAVREWTFHTGYLPQGAGASLPARLTVSDVISEPITARDRRVNTRALAVRVATLLDEMELPLGTAPKYPYELSAGMRQRVALARALVLEPRLFVADDLYANLDVEVRAAGAHGDRAPSGGARDGLSGGHERCGRPPRPGCRRARAARRARRRFGSRHAGAAVDAGRRARPTRFRRLIFPRRRGAVSIVWLPTGRRADPR</sequence>
<dbReference type="PROSITE" id="PS50893">
    <property type="entry name" value="ABC_TRANSPORTER_2"/>
    <property type="match status" value="1"/>
</dbReference>
<evidence type="ECO:0000313" key="7">
    <source>
        <dbReference type="EMBL" id="KAJ1683981.1"/>
    </source>
</evidence>
<accession>A0A9P9Z8S6</accession>
<organism evidence="7 8">
    <name type="scientific">Rhynchospora breviuscula</name>
    <dbReference type="NCBI Taxonomy" id="2022672"/>
    <lineage>
        <taxon>Eukaryota</taxon>
        <taxon>Viridiplantae</taxon>
        <taxon>Streptophyta</taxon>
        <taxon>Embryophyta</taxon>
        <taxon>Tracheophyta</taxon>
        <taxon>Spermatophyta</taxon>
        <taxon>Magnoliopsida</taxon>
        <taxon>Liliopsida</taxon>
        <taxon>Poales</taxon>
        <taxon>Cyperaceae</taxon>
        <taxon>Cyperoideae</taxon>
        <taxon>Rhynchosporeae</taxon>
        <taxon>Rhynchospora</taxon>
    </lineage>
</organism>
<evidence type="ECO:0000256" key="3">
    <source>
        <dbReference type="ARBA" id="ARBA00022741"/>
    </source>
</evidence>
<dbReference type="SMART" id="SM00382">
    <property type="entry name" value="AAA"/>
    <property type="match status" value="1"/>
</dbReference>
<evidence type="ECO:0000313" key="8">
    <source>
        <dbReference type="Proteomes" id="UP001151287"/>
    </source>
</evidence>
<feature type="domain" description="ABC transporter" evidence="6">
    <location>
        <begin position="11"/>
        <end position="265"/>
    </location>
</feature>
<dbReference type="AlphaFoldDB" id="A0A9P9Z8S6"/>
<gene>
    <name evidence="7" type="ORF">LUZ63_020791</name>
</gene>
<evidence type="ECO:0000256" key="4">
    <source>
        <dbReference type="ARBA" id="ARBA00022840"/>
    </source>
</evidence>
<dbReference type="Gene3D" id="3.40.50.300">
    <property type="entry name" value="P-loop containing nucleotide triphosphate hydrolases"/>
    <property type="match status" value="1"/>
</dbReference>
<dbReference type="InterPro" id="IPR003593">
    <property type="entry name" value="AAA+_ATPase"/>
</dbReference>
<dbReference type="PROSITE" id="PS00211">
    <property type="entry name" value="ABC_TRANSPORTER_1"/>
    <property type="match status" value="1"/>
</dbReference>
<keyword evidence="4" id="KW-0067">ATP-binding</keyword>
<feature type="region of interest" description="Disordered" evidence="5">
    <location>
        <begin position="229"/>
        <end position="248"/>
    </location>
</feature>
<evidence type="ECO:0000256" key="1">
    <source>
        <dbReference type="ARBA" id="ARBA00005417"/>
    </source>
</evidence>
<dbReference type="GO" id="GO:0055085">
    <property type="term" value="P:transmembrane transport"/>
    <property type="evidence" value="ECO:0007669"/>
    <property type="project" value="UniProtKB-ARBA"/>
</dbReference>
<dbReference type="InterPro" id="IPR050319">
    <property type="entry name" value="ABC_transp_ATP-bind"/>
</dbReference>
<reference evidence="7" key="1">
    <citation type="journal article" date="2022" name="Cell">
        <title>Repeat-based holocentromeres influence genome architecture and karyotype evolution.</title>
        <authorList>
            <person name="Hofstatter P.G."/>
            <person name="Thangavel G."/>
            <person name="Lux T."/>
            <person name="Neumann P."/>
            <person name="Vondrak T."/>
            <person name="Novak P."/>
            <person name="Zhang M."/>
            <person name="Costa L."/>
            <person name="Castellani M."/>
            <person name="Scott A."/>
            <person name="Toegelov H."/>
            <person name="Fuchs J."/>
            <person name="Mata-Sucre Y."/>
            <person name="Dias Y."/>
            <person name="Vanzela A.L.L."/>
            <person name="Huettel B."/>
            <person name="Almeida C.C.S."/>
            <person name="Simkova H."/>
            <person name="Souza G."/>
            <person name="Pedrosa-Harand A."/>
            <person name="Macas J."/>
            <person name="Mayer K.F.X."/>
            <person name="Houben A."/>
            <person name="Marques A."/>
        </authorList>
    </citation>
    <scope>NUCLEOTIDE SEQUENCE</scope>
    <source>
        <strain evidence="7">RhyBre1mFocal</strain>
    </source>
</reference>
<dbReference type="OrthoDB" id="6500128at2759"/>
<comment type="caution">
    <text evidence="7">The sequence shown here is derived from an EMBL/GenBank/DDBJ whole genome shotgun (WGS) entry which is preliminary data.</text>
</comment>
<dbReference type="SUPFAM" id="SSF52540">
    <property type="entry name" value="P-loop containing nucleoside triphosphate hydrolases"/>
    <property type="match status" value="1"/>
</dbReference>
<name>A0A9P9Z8S6_9POAL</name>
<dbReference type="InterPro" id="IPR017871">
    <property type="entry name" value="ABC_transporter-like_CS"/>
</dbReference>
<dbReference type="Proteomes" id="UP001151287">
    <property type="component" value="Unassembled WGS sequence"/>
</dbReference>
<evidence type="ECO:0000256" key="5">
    <source>
        <dbReference type="SAM" id="MobiDB-lite"/>
    </source>
</evidence>
<dbReference type="GO" id="GO:0005524">
    <property type="term" value="F:ATP binding"/>
    <property type="evidence" value="ECO:0007669"/>
    <property type="project" value="UniProtKB-KW"/>
</dbReference>
<dbReference type="InterPro" id="IPR003439">
    <property type="entry name" value="ABC_transporter-like_ATP-bd"/>
</dbReference>
<proteinExistence type="inferred from homology"/>
<dbReference type="PANTHER" id="PTHR43776:SF7">
    <property type="entry name" value="D,D-DIPEPTIDE TRANSPORT ATP-BINDING PROTEIN DDPF-RELATED"/>
    <property type="match status" value="1"/>
</dbReference>
<keyword evidence="3" id="KW-0547">Nucleotide-binding</keyword>
<dbReference type="GO" id="GO:0016887">
    <property type="term" value="F:ATP hydrolysis activity"/>
    <property type="evidence" value="ECO:0007669"/>
    <property type="project" value="InterPro"/>
</dbReference>
<comment type="similarity">
    <text evidence="1">Belongs to the ABC transporter superfamily.</text>
</comment>